<dbReference type="Pfam" id="PF19637">
    <property type="entry name" value="DUF6140"/>
    <property type="match status" value="1"/>
</dbReference>
<proteinExistence type="predicted"/>
<keyword evidence="2" id="KW-1185">Reference proteome</keyword>
<reference evidence="1 2" key="1">
    <citation type="submission" date="2020-12" db="EMBL/GenBank/DDBJ databases">
        <title>Salegentibacter orientalis sp. nov., isolated from costal sediment.</title>
        <authorList>
            <person name="Lian F.-B."/>
        </authorList>
    </citation>
    <scope>NUCLEOTIDE SEQUENCE [LARGE SCALE GENOMIC DNA]</scope>
    <source>
        <strain evidence="1 2">F60176</strain>
    </source>
</reference>
<dbReference type="RefSeq" id="WP_198639209.1">
    <property type="nucleotide sequence ID" value="NZ_JAEHNY010000013.1"/>
</dbReference>
<organism evidence="1 2">
    <name type="scientific">Salegentibacter maritimus</name>
    <dbReference type="NCBI Taxonomy" id="2794347"/>
    <lineage>
        <taxon>Bacteria</taxon>
        <taxon>Pseudomonadati</taxon>
        <taxon>Bacteroidota</taxon>
        <taxon>Flavobacteriia</taxon>
        <taxon>Flavobacteriales</taxon>
        <taxon>Flavobacteriaceae</taxon>
        <taxon>Salegentibacter</taxon>
    </lineage>
</organism>
<dbReference type="Proteomes" id="UP000635665">
    <property type="component" value="Unassembled WGS sequence"/>
</dbReference>
<name>A0ABS0TIY3_9FLAO</name>
<comment type="caution">
    <text evidence="1">The sequence shown here is derived from an EMBL/GenBank/DDBJ whole genome shotgun (WGS) entry which is preliminary data.</text>
</comment>
<evidence type="ECO:0008006" key="3">
    <source>
        <dbReference type="Google" id="ProtNLM"/>
    </source>
</evidence>
<protein>
    <recommendedName>
        <fullName evidence="3">YceI-like domain-containing protein</fullName>
    </recommendedName>
</protein>
<evidence type="ECO:0000313" key="2">
    <source>
        <dbReference type="Proteomes" id="UP000635665"/>
    </source>
</evidence>
<dbReference type="EMBL" id="JAEHNY010000013">
    <property type="protein sequence ID" value="MBI6121020.1"/>
    <property type="molecule type" value="Genomic_DNA"/>
</dbReference>
<accession>A0ABS0TIY3</accession>
<sequence length="69" mass="7820">MATFEIKTKHSINVKGDYIDGGLAIQISSMFANPLDEKEKVHNAFMRVHGVDLKTEGYLNTGYLEYKKI</sequence>
<gene>
    <name evidence="1" type="ORF">I6U50_13405</name>
</gene>
<evidence type="ECO:0000313" key="1">
    <source>
        <dbReference type="EMBL" id="MBI6121020.1"/>
    </source>
</evidence>
<dbReference type="InterPro" id="IPR046138">
    <property type="entry name" value="DUF6140"/>
</dbReference>